<gene>
    <name evidence="1" type="ORF">NCTC13316_01184</name>
</gene>
<dbReference type="RefSeq" id="WP_242604640.1">
    <property type="nucleotide sequence ID" value="NZ_CAAAHP010000001.1"/>
</dbReference>
<evidence type="ECO:0000313" key="1">
    <source>
        <dbReference type="EMBL" id="STX51093.1"/>
    </source>
</evidence>
<dbReference type="AlphaFoldDB" id="A0A378JLB3"/>
<keyword evidence="2" id="KW-1185">Reference proteome</keyword>
<sequence length="90" mass="10625">MIIKKIKIIAGLFLLSCLIYTDANAWYGGWYFGNRHYHDYDAGFGFSYGWLPIPNIVINIPVQREYYPVCETFEVCDEVTDECWLEKQCR</sequence>
<protein>
    <submittedName>
        <fullName evidence="1">Uncharacterized protein</fullName>
    </submittedName>
</protein>
<organism evidence="1 2">
    <name type="scientific">Legionella busanensis</name>
    <dbReference type="NCBI Taxonomy" id="190655"/>
    <lineage>
        <taxon>Bacteria</taxon>
        <taxon>Pseudomonadati</taxon>
        <taxon>Pseudomonadota</taxon>
        <taxon>Gammaproteobacteria</taxon>
        <taxon>Legionellales</taxon>
        <taxon>Legionellaceae</taxon>
        <taxon>Legionella</taxon>
    </lineage>
</organism>
<proteinExistence type="predicted"/>
<evidence type="ECO:0000313" key="2">
    <source>
        <dbReference type="Proteomes" id="UP000254794"/>
    </source>
</evidence>
<name>A0A378JLB3_9GAMM</name>
<accession>A0A378JLB3</accession>
<reference evidence="1 2" key="1">
    <citation type="submission" date="2018-06" db="EMBL/GenBank/DDBJ databases">
        <authorList>
            <consortium name="Pathogen Informatics"/>
            <person name="Doyle S."/>
        </authorList>
    </citation>
    <scope>NUCLEOTIDE SEQUENCE [LARGE SCALE GENOMIC DNA]</scope>
    <source>
        <strain evidence="1 2">NCTC13316</strain>
    </source>
</reference>
<dbReference type="Proteomes" id="UP000254794">
    <property type="component" value="Unassembled WGS sequence"/>
</dbReference>
<dbReference type="EMBL" id="UGOD01000001">
    <property type="protein sequence ID" value="STX51093.1"/>
    <property type="molecule type" value="Genomic_DNA"/>
</dbReference>